<evidence type="ECO:0000256" key="5">
    <source>
        <dbReference type="ARBA" id="ARBA00023002"/>
    </source>
</evidence>
<dbReference type="GO" id="GO:0050660">
    <property type="term" value="F:flavin adenine dinucleotide binding"/>
    <property type="evidence" value="ECO:0007669"/>
    <property type="project" value="InterPro"/>
</dbReference>
<proteinExistence type="inferred from homology"/>
<protein>
    <recommendedName>
        <fullName evidence="8">Flavin-containing monooxygenase</fullName>
    </recommendedName>
</protein>
<evidence type="ECO:0000313" key="6">
    <source>
        <dbReference type="EMBL" id="KAG2205411.1"/>
    </source>
</evidence>
<keyword evidence="7" id="KW-1185">Reference proteome</keyword>
<dbReference type="InterPro" id="IPR050346">
    <property type="entry name" value="FMO-like"/>
</dbReference>
<evidence type="ECO:0000256" key="1">
    <source>
        <dbReference type="ARBA" id="ARBA00009183"/>
    </source>
</evidence>
<dbReference type="GO" id="GO:0050661">
    <property type="term" value="F:NADP binding"/>
    <property type="evidence" value="ECO:0007669"/>
    <property type="project" value="InterPro"/>
</dbReference>
<comment type="caution">
    <text evidence="6">The sequence shown here is derived from an EMBL/GenBank/DDBJ whole genome shotgun (WGS) entry which is preliminary data.</text>
</comment>
<keyword evidence="2" id="KW-0285">Flavoprotein</keyword>
<reference evidence="6" key="1">
    <citation type="submission" date="2020-12" db="EMBL/GenBank/DDBJ databases">
        <title>Metabolic potential, ecology and presence of endohyphal bacteria is reflected in genomic diversity of Mucoromycotina.</title>
        <authorList>
            <person name="Muszewska A."/>
            <person name="Okrasinska A."/>
            <person name="Steczkiewicz K."/>
            <person name="Drgas O."/>
            <person name="Orlowska M."/>
            <person name="Perlinska-Lenart U."/>
            <person name="Aleksandrzak-Piekarczyk T."/>
            <person name="Szatraj K."/>
            <person name="Zielenkiewicz U."/>
            <person name="Pilsyk S."/>
            <person name="Malc E."/>
            <person name="Mieczkowski P."/>
            <person name="Kruszewska J.S."/>
            <person name="Biernat P."/>
            <person name="Pawlowska J."/>
        </authorList>
    </citation>
    <scope>NUCLEOTIDE SEQUENCE</scope>
    <source>
        <strain evidence="6">WA0000017839</strain>
    </source>
</reference>
<evidence type="ECO:0000256" key="2">
    <source>
        <dbReference type="ARBA" id="ARBA00022630"/>
    </source>
</evidence>
<sequence>MSFIQKNIKRVAIIGGGPGGLAAARALRSEGHFDTITIFERNNHTGGTWKYTPETNPPPPIPSTNALLVDRTLRTKELYSPIYADLHTNLPKSVMCFQDAAFPEDAPLFLHHEQVMRYLNELAIKEDLMPLIRFSTLVQRVRYYENKVWKVTTSEGTTEDFDAVVVATGHYAVPYIPDIPGLDELNDNRRIQLMHSRDYRTPEPFKDKTVLVVGGGSSANDIVRETASVATKVYQSIRTHTELSRQAVERNPPNVQQISLISHIDNDEDISSVQLQDDVLEDVDVIIFGTGYLYSFPFLPFQRDDLIMTGQKVHHLNHYMFYKKNPTLCFLGLPIRVVPMPLMQRQSIVMARYWAGKIPMVPHVEMDSMDDARLDFVMGVAREIQYSEQLGAWAQGYTDKKSMEQWQSDDPVTGRLSENWIELRKNALLLRYDYLGY</sequence>
<dbReference type="PANTHER" id="PTHR23023">
    <property type="entry name" value="DIMETHYLANILINE MONOOXYGENASE"/>
    <property type="match status" value="1"/>
</dbReference>
<name>A0A8H7R974_9FUNG</name>
<dbReference type="EMBL" id="JAEPRD010000037">
    <property type="protein sequence ID" value="KAG2205411.1"/>
    <property type="molecule type" value="Genomic_DNA"/>
</dbReference>
<dbReference type="Pfam" id="PF00743">
    <property type="entry name" value="FMO-like"/>
    <property type="match status" value="2"/>
</dbReference>
<dbReference type="InterPro" id="IPR036188">
    <property type="entry name" value="FAD/NAD-bd_sf"/>
</dbReference>
<keyword evidence="5" id="KW-0560">Oxidoreductase</keyword>
<dbReference type="GO" id="GO:0004499">
    <property type="term" value="F:N,N-dimethylaniline monooxygenase activity"/>
    <property type="evidence" value="ECO:0007669"/>
    <property type="project" value="InterPro"/>
</dbReference>
<organism evidence="6 7">
    <name type="scientific">Mucor saturninus</name>
    <dbReference type="NCBI Taxonomy" id="64648"/>
    <lineage>
        <taxon>Eukaryota</taxon>
        <taxon>Fungi</taxon>
        <taxon>Fungi incertae sedis</taxon>
        <taxon>Mucoromycota</taxon>
        <taxon>Mucoromycotina</taxon>
        <taxon>Mucoromycetes</taxon>
        <taxon>Mucorales</taxon>
        <taxon>Mucorineae</taxon>
        <taxon>Mucoraceae</taxon>
        <taxon>Mucor</taxon>
    </lineage>
</organism>
<dbReference type="InterPro" id="IPR000960">
    <property type="entry name" value="Flavin_mOase"/>
</dbReference>
<dbReference type="Gene3D" id="3.50.50.60">
    <property type="entry name" value="FAD/NAD(P)-binding domain"/>
    <property type="match status" value="2"/>
</dbReference>
<dbReference type="Proteomes" id="UP000603453">
    <property type="component" value="Unassembled WGS sequence"/>
</dbReference>
<keyword evidence="3" id="KW-0274">FAD</keyword>
<dbReference type="InterPro" id="IPR020946">
    <property type="entry name" value="Flavin_mOase-like"/>
</dbReference>
<dbReference type="PIRSF" id="PIRSF000332">
    <property type="entry name" value="FMO"/>
    <property type="match status" value="1"/>
</dbReference>
<dbReference type="OrthoDB" id="66881at2759"/>
<dbReference type="Pfam" id="PF13450">
    <property type="entry name" value="NAD_binding_8"/>
    <property type="match status" value="1"/>
</dbReference>
<keyword evidence="4" id="KW-0521">NADP</keyword>
<dbReference type="PRINTS" id="PR00370">
    <property type="entry name" value="FMOXYGENASE"/>
</dbReference>
<comment type="similarity">
    <text evidence="1">Belongs to the FMO family.</text>
</comment>
<dbReference type="SUPFAM" id="SSF51905">
    <property type="entry name" value="FAD/NAD(P)-binding domain"/>
    <property type="match status" value="2"/>
</dbReference>
<dbReference type="AlphaFoldDB" id="A0A8H7R974"/>
<gene>
    <name evidence="6" type="ORF">INT47_007196</name>
</gene>
<evidence type="ECO:0008006" key="8">
    <source>
        <dbReference type="Google" id="ProtNLM"/>
    </source>
</evidence>
<evidence type="ECO:0000256" key="3">
    <source>
        <dbReference type="ARBA" id="ARBA00022827"/>
    </source>
</evidence>
<accession>A0A8H7R974</accession>
<evidence type="ECO:0000313" key="7">
    <source>
        <dbReference type="Proteomes" id="UP000603453"/>
    </source>
</evidence>
<evidence type="ECO:0000256" key="4">
    <source>
        <dbReference type="ARBA" id="ARBA00022857"/>
    </source>
</evidence>